<organism evidence="2">
    <name type="scientific">Brassica napus</name>
    <name type="common">Rape</name>
    <dbReference type="NCBI Taxonomy" id="3708"/>
    <lineage>
        <taxon>Eukaryota</taxon>
        <taxon>Viridiplantae</taxon>
        <taxon>Streptophyta</taxon>
        <taxon>Embryophyta</taxon>
        <taxon>Tracheophyta</taxon>
        <taxon>Spermatophyta</taxon>
        <taxon>Magnoliopsida</taxon>
        <taxon>eudicotyledons</taxon>
        <taxon>Gunneridae</taxon>
        <taxon>Pentapetalae</taxon>
        <taxon>rosids</taxon>
        <taxon>malvids</taxon>
        <taxon>Brassicales</taxon>
        <taxon>Brassicaceae</taxon>
        <taxon>Brassiceae</taxon>
        <taxon>Brassica</taxon>
    </lineage>
</organism>
<feature type="transmembrane region" description="Helical" evidence="1">
    <location>
        <begin position="91"/>
        <end position="118"/>
    </location>
</feature>
<sequence>VCVKPLLLSSHSLETLSRYIPTGVHFHLFHHKEGDYAGTSLSRRSRANAIEQHKTCFTQFKTSQPSLVAARTQAHILSKTFSSSLFIRNCLGILIFVCEFELVVLAGTVLIGITSILAPVNFVTASAYVWSASDAFSATSF</sequence>
<dbReference type="AlphaFoldDB" id="A0A816M7M8"/>
<feature type="non-terminal residue" evidence="2">
    <location>
        <position position="1"/>
    </location>
</feature>
<proteinExistence type="predicted"/>
<dbReference type="EMBL" id="HG994371">
    <property type="protein sequence ID" value="CAF1994354.1"/>
    <property type="molecule type" value="Genomic_DNA"/>
</dbReference>
<accession>A0A816M7M8</accession>
<protein>
    <submittedName>
        <fullName evidence="2">(rape) hypothetical protein</fullName>
    </submittedName>
</protein>
<evidence type="ECO:0000256" key="1">
    <source>
        <dbReference type="SAM" id="Phobius"/>
    </source>
</evidence>
<name>A0A816M7M8_BRANA</name>
<evidence type="ECO:0000313" key="2">
    <source>
        <dbReference type="EMBL" id="CAF1994354.1"/>
    </source>
</evidence>
<keyword evidence="1" id="KW-1133">Transmembrane helix</keyword>
<keyword evidence="1" id="KW-0472">Membrane</keyword>
<gene>
    <name evidence="2" type="ORF">DARMORV10_C07P30000.1</name>
</gene>
<keyword evidence="1" id="KW-0812">Transmembrane</keyword>
<reference evidence="2" key="1">
    <citation type="submission" date="2021-01" db="EMBL/GenBank/DDBJ databases">
        <authorList>
            <consortium name="Genoscope - CEA"/>
            <person name="William W."/>
        </authorList>
    </citation>
    <scope>NUCLEOTIDE SEQUENCE</scope>
</reference>
<dbReference type="Proteomes" id="UP001295469">
    <property type="component" value="Chromosome C07"/>
</dbReference>